<sequence>MDSFVTKESRQAVTLATTRAAEIHRTQVCALTRSVHEKSLFGDIPFSDAKFDRAFDRTLNAPEQHLGLVVALGSRVPGCCYCSIGGYFIGDGARIVSVHAICVAPDVSDGLLGGKVALRLAKGIEVWAQSQGATHILYHVTAGIDAACVDRFFQRIGMKQIGGDYGTKFFPKI</sequence>
<dbReference type="Proteomes" id="UP001138661">
    <property type="component" value="Unassembled WGS sequence"/>
</dbReference>
<dbReference type="EMBL" id="JAHXDN010000001">
    <property type="protein sequence ID" value="MBW4707342.1"/>
    <property type="molecule type" value="Genomic_DNA"/>
</dbReference>
<comment type="caution">
    <text evidence="1">The sequence shown here is derived from an EMBL/GenBank/DDBJ whole genome shotgun (WGS) entry which is preliminary data.</text>
</comment>
<name>A0A9X1FTY0_9RHOB</name>
<evidence type="ECO:0000313" key="1">
    <source>
        <dbReference type="EMBL" id="MBW4707342.1"/>
    </source>
</evidence>
<evidence type="ECO:0000313" key="2">
    <source>
        <dbReference type="Proteomes" id="UP001138661"/>
    </source>
</evidence>
<dbReference type="RefSeq" id="WP_219499976.1">
    <property type="nucleotide sequence ID" value="NZ_JAHXDN010000001.1"/>
</dbReference>
<keyword evidence="2" id="KW-1185">Reference proteome</keyword>
<dbReference type="AlphaFoldDB" id="A0A9X1FTY0"/>
<protein>
    <submittedName>
        <fullName evidence="1">Uncharacterized protein</fullName>
    </submittedName>
</protein>
<organism evidence="1 2">
    <name type="scientific">Roseobacter insulae</name>
    <dbReference type="NCBI Taxonomy" id="2859783"/>
    <lineage>
        <taxon>Bacteria</taxon>
        <taxon>Pseudomonadati</taxon>
        <taxon>Pseudomonadota</taxon>
        <taxon>Alphaproteobacteria</taxon>
        <taxon>Rhodobacterales</taxon>
        <taxon>Roseobacteraceae</taxon>
        <taxon>Roseobacter</taxon>
    </lineage>
</organism>
<proteinExistence type="predicted"/>
<accession>A0A9X1FTY0</accession>
<gene>
    <name evidence="1" type="ORF">KX928_06040</name>
</gene>
<reference evidence="1" key="1">
    <citation type="submission" date="2021-07" db="EMBL/GenBank/DDBJ databases">
        <title>Roseobacter insulae sp. nov., isolated from a tidal flat.</title>
        <authorList>
            <person name="Park S."/>
            <person name="Yoon J.-H."/>
        </authorList>
    </citation>
    <scope>NUCLEOTIDE SEQUENCE</scope>
    <source>
        <strain evidence="1">YSTF-M11</strain>
    </source>
</reference>